<evidence type="ECO:0000313" key="3">
    <source>
        <dbReference type="Proteomes" id="UP000823842"/>
    </source>
</evidence>
<evidence type="ECO:0000313" key="2">
    <source>
        <dbReference type="EMBL" id="HJB28882.1"/>
    </source>
</evidence>
<feature type="transmembrane region" description="Helical" evidence="1">
    <location>
        <begin position="114"/>
        <end position="132"/>
    </location>
</feature>
<feature type="transmembrane region" description="Helical" evidence="1">
    <location>
        <begin position="71"/>
        <end position="94"/>
    </location>
</feature>
<dbReference type="AlphaFoldDB" id="A0A9D2LT16"/>
<sequence>MDHIGYALYAFGGLGIELLLILLETKIYAIPSESWNTGQNILHWVITCSLWGGIGYLLAQKPPPIQRKPLSALEIFLLLFFASISVGITTVMWGGFKPAAEFTSMGHIDFLIQYVYYAAEAFLLFLILAHGQHGAELLLKKQTVIPYGGILLALTWGLVHVFTQDLFTGAYTFFQALLYGCAFSAAKKNYLFSYLAILFMFML</sequence>
<evidence type="ECO:0000256" key="1">
    <source>
        <dbReference type="SAM" id="Phobius"/>
    </source>
</evidence>
<feature type="transmembrane region" description="Helical" evidence="1">
    <location>
        <begin position="41"/>
        <end position="59"/>
    </location>
</feature>
<protein>
    <submittedName>
        <fullName evidence="2">Uncharacterized protein</fullName>
    </submittedName>
</protein>
<gene>
    <name evidence="2" type="ORF">IAA06_08820</name>
</gene>
<dbReference type="Proteomes" id="UP000823842">
    <property type="component" value="Unassembled WGS sequence"/>
</dbReference>
<comment type="caution">
    <text evidence="2">The sequence shown here is derived from an EMBL/GenBank/DDBJ whole genome shotgun (WGS) entry which is preliminary data.</text>
</comment>
<dbReference type="EMBL" id="DWYZ01000163">
    <property type="protein sequence ID" value="HJB28882.1"/>
    <property type="molecule type" value="Genomic_DNA"/>
</dbReference>
<accession>A0A9D2LT16</accession>
<proteinExistence type="predicted"/>
<feature type="transmembrane region" description="Helical" evidence="1">
    <location>
        <begin position="7"/>
        <end position="29"/>
    </location>
</feature>
<feature type="transmembrane region" description="Helical" evidence="1">
    <location>
        <begin position="144"/>
        <end position="162"/>
    </location>
</feature>
<name>A0A9D2LT16_9FIRM</name>
<keyword evidence="1" id="KW-1133">Transmembrane helix</keyword>
<keyword evidence="1" id="KW-0812">Transmembrane</keyword>
<keyword evidence="1" id="KW-0472">Membrane</keyword>
<reference evidence="2" key="2">
    <citation type="submission" date="2021-04" db="EMBL/GenBank/DDBJ databases">
        <authorList>
            <person name="Gilroy R."/>
        </authorList>
    </citation>
    <scope>NUCLEOTIDE SEQUENCE</scope>
    <source>
        <strain evidence="2">ChiSjej1B19-5720</strain>
    </source>
</reference>
<reference evidence="2" key="1">
    <citation type="journal article" date="2021" name="PeerJ">
        <title>Extensive microbial diversity within the chicken gut microbiome revealed by metagenomics and culture.</title>
        <authorList>
            <person name="Gilroy R."/>
            <person name="Ravi A."/>
            <person name="Getino M."/>
            <person name="Pursley I."/>
            <person name="Horton D.L."/>
            <person name="Alikhan N.F."/>
            <person name="Baker D."/>
            <person name="Gharbi K."/>
            <person name="Hall N."/>
            <person name="Watson M."/>
            <person name="Adriaenssens E.M."/>
            <person name="Foster-Nyarko E."/>
            <person name="Jarju S."/>
            <person name="Secka A."/>
            <person name="Antonio M."/>
            <person name="Oren A."/>
            <person name="Chaudhuri R.R."/>
            <person name="La Ragione R."/>
            <person name="Hildebrand F."/>
            <person name="Pallen M.J."/>
        </authorList>
    </citation>
    <scope>NUCLEOTIDE SEQUENCE</scope>
    <source>
        <strain evidence="2">ChiSjej1B19-5720</strain>
    </source>
</reference>
<organism evidence="2 3">
    <name type="scientific">Candidatus Blautia faecavium</name>
    <dbReference type="NCBI Taxonomy" id="2838487"/>
    <lineage>
        <taxon>Bacteria</taxon>
        <taxon>Bacillati</taxon>
        <taxon>Bacillota</taxon>
        <taxon>Clostridia</taxon>
        <taxon>Lachnospirales</taxon>
        <taxon>Lachnospiraceae</taxon>
        <taxon>Blautia</taxon>
    </lineage>
</organism>